<evidence type="ECO:0000313" key="2">
    <source>
        <dbReference type="Proteomes" id="UP001147695"/>
    </source>
</evidence>
<accession>A0A9W9QK69</accession>
<dbReference type="InterPro" id="IPR036291">
    <property type="entry name" value="NAD(P)-bd_dom_sf"/>
</dbReference>
<reference evidence="1" key="1">
    <citation type="submission" date="2022-12" db="EMBL/GenBank/DDBJ databases">
        <authorList>
            <person name="Petersen C."/>
        </authorList>
    </citation>
    <scope>NUCLEOTIDE SEQUENCE</scope>
    <source>
        <strain evidence="1">IBT 35673</strain>
    </source>
</reference>
<reference evidence="1" key="2">
    <citation type="journal article" date="2023" name="IMA Fungus">
        <title>Comparative genomic study of the Penicillium genus elucidates a diverse pangenome and 15 lateral gene transfer events.</title>
        <authorList>
            <person name="Petersen C."/>
            <person name="Sorensen T."/>
            <person name="Nielsen M.R."/>
            <person name="Sondergaard T.E."/>
            <person name="Sorensen J.L."/>
            <person name="Fitzpatrick D.A."/>
            <person name="Frisvad J.C."/>
            <person name="Nielsen K.L."/>
        </authorList>
    </citation>
    <scope>NUCLEOTIDE SEQUENCE</scope>
    <source>
        <strain evidence="1">IBT 35673</strain>
    </source>
</reference>
<dbReference type="Proteomes" id="UP001147695">
    <property type="component" value="Unassembled WGS sequence"/>
</dbReference>
<name>A0A9W9QK69_PENBR</name>
<organism evidence="1 2">
    <name type="scientific">Penicillium brevicompactum</name>
    <dbReference type="NCBI Taxonomy" id="5074"/>
    <lineage>
        <taxon>Eukaryota</taxon>
        <taxon>Fungi</taxon>
        <taxon>Dikarya</taxon>
        <taxon>Ascomycota</taxon>
        <taxon>Pezizomycotina</taxon>
        <taxon>Eurotiomycetes</taxon>
        <taxon>Eurotiomycetidae</taxon>
        <taxon>Eurotiales</taxon>
        <taxon>Aspergillaceae</taxon>
        <taxon>Penicillium</taxon>
    </lineage>
</organism>
<evidence type="ECO:0000313" key="1">
    <source>
        <dbReference type="EMBL" id="KAJ5339446.1"/>
    </source>
</evidence>
<dbReference type="EMBL" id="JAPZBQ010000003">
    <property type="protein sequence ID" value="KAJ5339446.1"/>
    <property type="molecule type" value="Genomic_DNA"/>
</dbReference>
<gene>
    <name evidence="1" type="ORF">N7452_006174</name>
</gene>
<dbReference type="AlphaFoldDB" id="A0A9W9QK69"/>
<sequence>MEFDNKYLQQNLVQALPLELGLQVIGSCLGYAFAQFILPEAQRWITKTHLWCLIAVQVLKTAFVISSSGHDSNHITYKTAPKDTNWMFVGPEFHSLHHVHPDRYFGSFVKWFDWAFGTAYSLRGKRVVLTGANGAFGQAIIAELEREGVRSIYTLDFGSHWKIPDFESVKPVFSESDILILAHGSKDRNAVDSNCDSTVELVRLFQQHSKANKNTAQLPEVWYIGSENELDPSWGSSELQGSSTSRRTFLPHARSFFDDPNMLYRHVVPSSFESSNEHGFVSATLAAKVTMWWIRRGARYVPVTYTGIAYLNYVKFMLWTPYAESLH</sequence>
<evidence type="ECO:0008006" key="3">
    <source>
        <dbReference type="Google" id="ProtNLM"/>
    </source>
</evidence>
<dbReference type="Gene3D" id="3.40.50.720">
    <property type="entry name" value="NAD(P)-binding Rossmann-like Domain"/>
    <property type="match status" value="1"/>
</dbReference>
<comment type="caution">
    <text evidence="1">The sequence shown here is derived from an EMBL/GenBank/DDBJ whole genome shotgun (WGS) entry which is preliminary data.</text>
</comment>
<dbReference type="SUPFAM" id="SSF51735">
    <property type="entry name" value="NAD(P)-binding Rossmann-fold domains"/>
    <property type="match status" value="1"/>
</dbReference>
<protein>
    <recommendedName>
        <fullName evidence="3">Integral membrane protein</fullName>
    </recommendedName>
</protein>
<proteinExistence type="predicted"/>